<dbReference type="Gene3D" id="3.30.70.1980">
    <property type="entry name" value="Uncharacterised protein PF09406, DUF2004"/>
    <property type="match status" value="1"/>
</dbReference>
<comment type="caution">
    <text evidence="1">The sequence shown here is derived from an EMBL/GenBank/DDBJ whole genome shotgun (WGS) entry which is preliminary data.</text>
</comment>
<accession>T0Y837</accession>
<name>T0Y837_9ZZZZ</name>
<proteinExistence type="predicted"/>
<reference evidence="1" key="1">
    <citation type="submission" date="2013-08" db="EMBL/GenBank/DDBJ databases">
        <authorList>
            <person name="Mendez C."/>
            <person name="Richter M."/>
            <person name="Ferrer M."/>
            <person name="Sanchez J."/>
        </authorList>
    </citation>
    <scope>NUCLEOTIDE SEQUENCE</scope>
</reference>
<dbReference type="EMBL" id="AUZZ01010565">
    <property type="protein sequence ID" value="EQD29308.1"/>
    <property type="molecule type" value="Genomic_DNA"/>
</dbReference>
<evidence type="ECO:0000313" key="1">
    <source>
        <dbReference type="EMBL" id="EQD29308.1"/>
    </source>
</evidence>
<protein>
    <submittedName>
        <fullName evidence="1">Uncharacterized protein</fullName>
    </submittedName>
</protein>
<sequence>MNRGIEVGIYLRPGLDEEDFIASALGNLAAWKLAASREERLDWQVLRVDGSGRHHYRLVVRHPERLLDLGVRTDLVHILDGLSNEDVTKLRHRLSTAKTEGLHTVGLRRVHEQPDLWQDDFWNSIG</sequence>
<organism evidence="1">
    <name type="scientific">mine drainage metagenome</name>
    <dbReference type="NCBI Taxonomy" id="410659"/>
    <lineage>
        <taxon>unclassified sequences</taxon>
        <taxon>metagenomes</taxon>
        <taxon>ecological metagenomes</taxon>
    </lineage>
</organism>
<gene>
    <name evidence="1" type="ORF">B2A_14550</name>
</gene>
<reference evidence="1" key="2">
    <citation type="journal article" date="2014" name="ISME J.">
        <title>Microbial stratification in low pH oxic and suboxic macroscopic growths along an acid mine drainage.</title>
        <authorList>
            <person name="Mendez-Garcia C."/>
            <person name="Mesa V."/>
            <person name="Sprenger R.R."/>
            <person name="Richter M."/>
            <person name="Diez M.S."/>
            <person name="Solano J."/>
            <person name="Bargiela R."/>
            <person name="Golyshina O.V."/>
            <person name="Manteca A."/>
            <person name="Ramos J.L."/>
            <person name="Gallego J.R."/>
            <person name="Llorente I."/>
            <person name="Martins Dos Santos V.A."/>
            <person name="Jensen O.N."/>
            <person name="Pelaez A.I."/>
            <person name="Sanchez J."/>
            <person name="Ferrer M."/>
        </authorList>
    </citation>
    <scope>NUCLEOTIDE SEQUENCE</scope>
</reference>
<dbReference type="AlphaFoldDB" id="T0Y837"/>